<sequence>MRNQLIQISAIISLFFLSFSCTESVPERPLGEFDRGILILNEGAFGSNDGEVYHLNPSTDELKPAIFESANGRPFAGLLQDLIYENNLMYLVANTGKIEIVNPGDFTSIGAVTSDLDQPRSLAVNSGKLFISDYGPYDADFNTPSSYIAVVRSTEGGSVAKKIPVSRKPEDLISFGKFILVAGSEEGKVEVIDSESEEVVEILEVEGSPKVFFEAQGRIYLYSTAAEEVIFYSFHLDNFTLASTNTYPISNATGKIAFGSNDIMYLLTSSGWPDYQDGIAALSLFNSTIDLNWHEGSGFYGIGFDTNAEEIYLSNANGFQGNGSVTVLDQNGEEKRSFEVGRGPSGFLMR</sequence>
<dbReference type="Proteomes" id="UP000199060">
    <property type="component" value="Unassembled WGS sequence"/>
</dbReference>
<accession>A0A1G6VXG6</accession>
<dbReference type="InterPro" id="IPR015943">
    <property type="entry name" value="WD40/YVTN_repeat-like_dom_sf"/>
</dbReference>
<proteinExistence type="predicted"/>
<keyword evidence="2" id="KW-1185">Reference proteome</keyword>
<dbReference type="PROSITE" id="PS51257">
    <property type="entry name" value="PROKAR_LIPOPROTEIN"/>
    <property type="match status" value="1"/>
</dbReference>
<organism evidence="1 2">
    <name type="scientific">Algoriphagus faecimaris</name>
    <dbReference type="NCBI Taxonomy" id="686796"/>
    <lineage>
        <taxon>Bacteria</taxon>
        <taxon>Pseudomonadati</taxon>
        <taxon>Bacteroidota</taxon>
        <taxon>Cytophagia</taxon>
        <taxon>Cytophagales</taxon>
        <taxon>Cyclobacteriaceae</taxon>
        <taxon>Algoriphagus</taxon>
    </lineage>
</organism>
<dbReference type="Pfam" id="PF16819">
    <property type="entry name" value="DUF5074"/>
    <property type="match status" value="1"/>
</dbReference>
<dbReference type="Gene3D" id="2.130.10.10">
    <property type="entry name" value="YVTN repeat-like/Quinoprotein amine dehydrogenase"/>
    <property type="match status" value="1"/>
</dbReference>
<dbReference type="RefSeq" id="WP_087940702.1">
    <property type="nucleotide sequence ID" value="NZ_FNAC01000039.1"/>
</dbReference>
<dbReference type="STRING" id="686796.SAMN04488104_10397"/>
<evidence type="ECO:0008006" key="3">
    <source>
        <dbReference type="Google" id="ProtNLM"/>
    </source>
</evidence>
<name>A0A1G6VXG6_9BACT</name>
<dbReference type="EMBL" id="FNAC01000039">
    <property type="protein sequence ID" value="SDD58234.1"/>
    <property type="molecule type" value="Genomic_DNA"/>
</dbReference>
<dbReference type="InterPro" id="IPR031815">
    <property type="entry name" value="DUF5074"/>
</dbReference>
<dbReference type="OrthoDB" id="9773938at2"/>
<reference evidence="2" key="1">
    <citation type="submission" date="2016-10" db="EMBL/GenBank/DDBJ databases">
        <authorList>
            <person name="Varghese N."/>
            <person name="Submissions S."/>
        </authorList>
    </citation>
    <scope>NUCLEOTIDE SEQUENCE [LARGE SCALE GENOMIC DNA]</scope>
    <source>
        <strain evidence="2">DSM 23095</strain>
    </source>
</reference>
<evidence type="ECO:0000313" key="2">
    <source>
        <dbReference type="Proteomes" id="UP000199060"/>
    </source>
</evidence>
<protein>
    <recommendedName>
        <fullName evidence="3">40-residue YVTN family beta-propeller repeat-containing protein</fullName>
    </recommendedName>
</protein>
<evidence type="ECO:0000313" key="1">
    <source>
        <dbReference type="EMBL" id="SDD58234.1"/>
    </source>
</evidence>
<dbReference type="AlphaFoldDB" id="A0A1G6VXG6"/>
<gene>
    <name evidence="1" type="ORF">SAMN04488104_10397</name>
</gene>
<dbReference type="SUPFAM" id="SSF75011">
    <property type="entry name" value="3-carboxy-cis,cis-mucoante lactonizing enzyme"/>
    <property type="match status" value="1"/>
</dbReference>